<dbReference type="InterPro" id="IPR002109">
    <property type="entry name" value="Glutaredoxin"/>
</dbReference>
<keyword evidence="10" id="KW-1185">Reference proteome</keyword>
<dbReference type="PROSITE" id="PS51354">
    <property type="entry name" value="GLUTAREDOXIN_2"/>
    <property type="match status" value="1"/>
</dbReference>
<sequence length="267" mass="29437">MKLGASASSSASLSRSPSSSELLSELFSASSSPLFLDSSFAIFAIRILRFSFSRFFLRFAKVLPLVLPASEVPVNVELPAARTGAGAHHIPDELRRSPRVPLLWPTKLTKDHEQFNSKYCEVFAVWSSRLHAQTGRRTSVDVLGPVPVRGGGRPESPWRYCAEDKVVVFMKGTPAQPMCGFSNAVVQILRMHGVDDYASYNVLEDSELREGVKAFSNWPTIPQVYFSGEFVGGCDILLQMHQNGDLVEELKKLGISSSLLEAEKESK</sequence>
<keyword evidence="4" id="KW-0411">Iron-sulfur</keyword>
<evidence type="ECO:0000256" key="4">
    <source>
        <dbReference type="ARBA" id="ARBA00023014"/>
    </source>
</evidence>
<dbReference type="InterPro" id="IPR036249">
    <property type="entry name" value="Thioredoxin-like_sf"/>
</dbReference>
<keyword evidence="1" id="KW-0001">2Fe-2S</keyword>
<dbReference type="EMBL" id="JAAKFY010000011">
    <property type="protein sequence ID" value="KAF3849570.1"/>
    <property type="molecule type" value="Genomic_DNA"/>
</dbReference>
<name>A0A7J5YJM8_DISMA</name>
<evidence type="ECO:0000256" key="5">
    <source>
        <dbReference type="ARBA" id="ARBA00023284"/>
    </source>
</evidence>
<dbReference type="AlphaFoldDB" id="A0A7J5YJM8"/>
<dbReference type="FunFam" id="3.40.30.10:FF:000005">
    <property type="entry name" value="Glutaredoxin 5"/>
    <property type="match status" value="1"/>
</dbReference>
<protein>
    <recommendedName>
        <fullName evidence="6">Glutaredoxin-related protein 5, mitochondrial</fullName>
    </recommendedName>
    <alternativeName>
        <fullName evidence="7">Monothiol glutaredoxin-5</fullName>
    </alternativeName>
</protein>
<keyword evidence="3" id="KW-0408">Iron</keyword>
<dbReference type="Proteomes" id="UP000518266">
    <property type="component" value="Unassembled WGS sequence"/>
</dbReference>
<feature type="domain" description="Glutaredoxin" evidence="8">
    <location>
        <begin position="166"/>
        <end position="231"/>
    </location>
</feature>
<dbReference type="SUPFAM" id="SSF52833">
    <property type="entry name" value="Thioredoxin-like"/>
    <property type="match status" value="1"/>
</dbReference>
<proteinExistence type="predicted"/>
<keyword evidence="5" id="KW-0676">Redox-active center</keyword>
<organism evidence="9 10">
    <name type="scientific">Dissostichus mawsoni</name>
    <name type="common">Antarctic cod</name>
    <dbReference type="NCBI Taxonomy" id="36200"/>
    <lineage>
        <taxon>Eukaryota</taxon>
        <taxon>Metazoa</taxon>
        <taxon>Chordata</taxon>
        <taxon>Craniata</taxon>
        <taxon>Vertebrata</taxon>
        <taxon>Euteleostomi</taxon>
        <taxon>Actinopterygii</taxon>
        <taxon>Neopterygii</taxon>
        <taxon>Teleostei</taxon>
        <taxon>Neoteleostei</taxon>
        <taxon>Acanthomorphata</taxon>
        <taxon>Eupercaria</taxon>
        <taxon>Perciformes</taxon>
        <taxon>Notothenioidei</taxon>
        <taxon>Nototheniidae</taxon>
        <taxon>Dissostichus</taxon>
    </lineage>
</organism>
<evidence type="ECO:0000313" key="9">
    <source>
        <dbReference type="EMBL" id="KAF3849570.1"/>
    </source>
</evidence>
<dbReference type="GO" id="GO:0051537">
    <property type="term" value="F:2 iron, 2 sulfur cluster binding"/>
    <property type="evidence" value="ECO:0007669"/>
    <property type="project" value="UniProtKB-KW"/>
</dbReference>
<dbReference type="Gene3D" id="3.40.30.10">
    <property type="entry name" value="Glutaredoxin"/>
    <property type="match status" value="1"/>
</dbReference>
<dbReference type="CDD" id="cd03028">
    <property type="entry name" value="GRX_PICOT_like"/>
    <property type="match status" value="1"/>
</dbReference>
<keyword evidence="2" id="KW-0479">Metal-binding</keyword>
<evidence type="ECO:0000256" key="1">
    <source>
        <dbReference type="ARBA" id="ARBA00022714"/>
    </source>
</evidence>
<accession>A0A7J5YJM8</accession>
<evidence type="ECO:0000313" key="10">
    <source>
        <dbReference type="Proteomes" id="UP000518266"/>
    </source>
</evidence>
<dbReference type="PANTHER" id="PTHR10293">
    <property type="entry name" value="GLUTAREDOXIN FAMILY MEMBER"/>
    <property type="match status" value="1"/>
</dbReference>
<evidence type="ECO:0000259" key="8">
    <source>
        <dbReference type="Pfam" id="PF00462"/>
    </source>
</evidence>
<reference evidence="9 10" key="1">
    <citation type="submission" date="2020-03" db="EMBL/GenBank/DDBJ databases">
        <title>Dissostichus mawsoni Genome sequencing and assembly.</title>
        <authorList>
            <person name="Park H."/>
        </authorList>
    </citation>
    <scope>NUCLEOTIDE SEQUENCE [LARGE SCALE GENOMIC DNA]</scope>
    <source>
        <strain evidence="9">DM0001</strain>
        <tissue evidence="9">Muscle</tissue>
    </source>
</reference>
<evidence type="ECO:0000256" key="2">
    <source>
        <dbReference type="ARBA" id="ARBA00022723"/>
    </source>
</evidence>
<dbReference type="Pfam" id="PF00462">
    <property type="entry name" value="Glutaredoxin"/>
    <property type="match status" value="1"/>
</dbReference>
<evidence type="ECO:0000256" key="6">
    <source>
        <dbReference type="ARBA" id="ARBA00067456"/>
    </source>
</evidence>
<dbReference type="NCBIfam" id="TIGR00365">
    <property type="entry name" value="Grx4 family monothiol glutaredoxin"/>
    <property type="match status" value="1"/>
</dbReference>
<comment type="caution">
    <text evidence="9">The sequence shown here is derived from an EMBL/GenBank/DDBJ whole genome shotgun (WGS) entry which is preliminary data.</text>
</comment>
<dbReference type="GO" id="GO:0005759">
    <property type="term" value="C:mitochondrial matrix"/>
    <property type="evidence" value="ECO:0007669"/>
    <property type="project" value="TreeGrafter"/>
</dbReference>
<dbReference type="InterPro" id="IPR033658">
    <property type="entry name" value="GRX_PICOT-like"/>
</dbReference>
<dbReference type="OrthoDB" id="415696at2759"/>
<dbReference type="InterPro" id="IPR004480">
    <property type="entry name" value="Monothiol_GRX-rel"/>
</dbReference>
<evidence type="ECO:0000256" key="7">
    <source>
        <dbReference type="ARBA" id="ARBA00076083"/>
    </source>
</evidence>
<dbReference type="PANTHER" id="PTHR10293:SF16">
    <property type="entry name" value="GLUTAREDOXIN-RELATED PROTEIN 5, MITOCHONDRIAL"/>
    <property type="match status" value="1"/>
</dbReference>
<dbReference type="GO" id="GO:0046872">
    <property type="term" value="F:metal ion binding"/>
    <property type="evidence" value="ECO:0007669"/>
    <property type="project" value="UniProtKB-KW"/>
</dbReference>
<gene>
    <name evidence="9" type="ORF">F7725_019289</name>
</gene>
<evidence type="ECO:0000256" key="3">
    <source>
        <dbReference type="ARBA" id="ARBA00023004"/>
    </source>
</evidence>